<evidence type="ECO:0000313" key="2">
    <source>
        <dbReference type="WBParaSite" id="PS1159_v2.g20058.t1"/>
    </source>
</evidence>
<protein>
    <submittedName>
        <fullName evidence="2">Uncharacterized protein</fullName>
    </submittedName>
</protein>
<sequence>MSSFPLSCNMAHVKNIKSHVERSLFHEVPLSKSDILESVSTKPSTKFSSPLNHFQQNFCNINPNTVFRIVKMR</sequence>
<name>A0AC35FRG5_9BILA</name>
<organism evidence="1 2">
    <name type="scientific">Panagrolaimus sp. PS1159</name>
    <dbReference type="NCBI Taxonomy" id="55785"/>
    <lineage>
        <taxon>Eukaryota</taxon>
        <taxon>Metazoa</taxon>
        <taxon>Ecdysozoa</taxon>
        <taxon>Nematoda</taxon>
        <taxon>Chromadorea</taxon>
        <taxon>Rhabditida</taxon>
        <taxon>Tylenchina</taxon>
        <taxon>Panagrolaimomorpha</taxon>
        <taxon>Panagrolaimoidea</taxon>
        <taxon>Panagrolaimidae</taxon>
        <taxon>Panagrolaimus</taxon>
    </lineage>
</organism>
<dbReference type="Proteomes" id="UP000887580">
    <property type="component" value="Unplaced"/>
</dbReference>
<reference evidence="2" key="1">
    <citation type="submission" date="2022-11" db="UniProtKB">
        <authorList>
            <consortium name="WormBaseParasite"/>
        </authorList>
    </citation>
    <scope>IDENTIFICATION</scope>
</reference>
<evidence type="ECO:0000313" key="1">
    <source>
        <dbReference type="Proteomes" id="UP000887580"/>
    </source>
</evidence>
<proteinExistence type="predicted"/>
<dbReference type="WBParaSite" id="PS1159_v2.g20058.t1">
    <property type="protein sequence ID" value="PS1159_v2.g20058.t1"/>
    <property type="gene ID" value="PS1159_v2.g20058"/>
</dbReference>
<accession>A0AC35FRG5</accession>